<dbReference type="VEuPathDB" id="VectorBase:GAUT024517"/>
<comment type="subcellular location">
    <subcellularLocation>
        <location evidence="1 11">Mitochondrion inner membrane</location>
    </subcellularLocation>
</comment>
<accession>A0A1A9V3H4</accession>
<evidence type="ECO:0000256" key="3">
    <source>
        <dbReference type="ARBA" id="ARBA00022617"/>
    </source>
</evidence>
<evidence type="ECO:0000313" key="13">
    <source>
        <dbReference type="Proteomes" id="UP000078200"/>
    </source>
</evidence>
<sequence length="194" mass="23126">MLRKEWRWENEDISQKDMGDIIRIHNANNERKEVLKSEALHLKECVNPRLKSFGAKAKDYSKRARIPSWMGEFFVHRYELPSDRHDWIIDRCGKDIRYVIDYYDGGIVDKDYRFALLDVRPAINSFDNIWDRMSPICVGNSLPWMWQKVAIHRIGLTNRRRNYLQMAPAERSKSFKLLSLMNETLCFSSDRMAH</sequence>
<evidence type="ECO:0000256" key="11">
    <source>
        <dbReference type="RuleBase" id="RU363130"/>
    </source>
</evidence>
<keyword evidence="4 11" id="KW-0479">Metal-binding</keyword>
<dbReference type="AlphaFoldDB" id="A0A1A9V3H4"/>
<keyword evidence="3 11" id="KW-0349">Heme</keyword>
<evidence type="ECO:0000256" key="1">
    <source>
        <dbReference type="ARBA" id="ARBA00004273"/>
    </source>
</evidence>
<dbReference type="Pfam" id="PF01265">
    <property type="entry name" value="Cyto_heme_lyase"/>
    <property type="match status" value="1"/>
</dbReference>
<comment type="catalytic activity">
    <reaction evidence="10">
        <text>holo-[cytochrome c] = apo-[cytochrome c] + heme b</text>
        <dbReference type="Rhea" id="RHEA:22648"/>
        <dbReference type="Rhea" id="RHEA-COMP:10725"/>
        <dbReference type="Rhea" id="RHEA-COMP:10726"/>
        <dbReference type="ChEBI" id="CHEBI:29950"/>
        <dbReference type="ChEBI" id="CHEBI:60344"/>
        <dbReference type="ChEBI" id="CHEBI:83739"/>
        <dbReference type="EC" id="4.4.1.17"/>
    </reaction>
    <physiologicalReaction direction="right-to-left" evidence="10">
        <dbReference type="Rhea" id="RHEA:22650"/>
    </physiologicalReaction>
</comment>
<name>A0A1A9V3H4_GLOAU</name>
<dbReference type="Proteomes" id="UP000078200">
    <property type="component" value="Unassembled WGS sequence"/>
</dbReference>
<dbReference type="PANTHER" id="PTHR12743:SF0">
    <property type="entry name" value="HOLOCYTOCHROME C-TYPE SYNTHASE"/>
    <property type="match status" value="1"/>
</dbReference>
<evidence type="ECO:0000256" key="9">
    <source>
        <dbReference type="ARBA" id="ARBA00023239"/>
    </source>
</evidence>
<dbReference type="PANTHER" id="PTHR12743">
    <property type="entry name" value="CYTOCHROME C1 HEME LYASE"/>
    <property type="match status" value="1"/>
</dbReference>
<keyword evidence="8 11" id="KW-0472">Membrane</keyword>
<dbReference type="STRING" id="7395.A0A1A9V3H4"/>
<keyword evidence="13" id="KW-1185">Reference proteome</keyword>
<keyword evidence="9 11" id="KW-0456">Lyase</keyword>
<evidence type="ECO:0000256" key="6">
    <source>
        <dbReference type="ARBA" id="ARBA00023004"/>
    </source>
</evidence>
<dbReference type="EC" id="4.4.1.17" evidence="11"/>
<evidence type="ECO:0000256" key="2">
    <source>
        <dbReference type="ARBA" id="ARBA00007255"/>
    </source>
</evidence>
<comment type="function">
    <text evidence="11">Lyase that catalyzes the covalent linking of the heme group to the cytochrome C apoprotein to produce the mature functional cytochrome.</text>
</comment>
<organism evidence="12 13">
    <name type="scientific">Glossina austeni</name>
    <name type="common">Savannah tsetse fly</name>
    <dbReference type="NCBI Taxonomy" id="7395"/>
    <lineage>
        <taxon>Eukaryota</taxon>
        <taxon>Metazoa</taxon>
        <taxon>Ecdysozoa</taxon>
        <taxon>Arthropoda</taxon>
        <taxon>Hexapoda</taxon>
        <taxon>Insecta</taxon>
        <taxon>Pterygota</taxon>
        <taxon>Neoptera</taxon>
        <taxon>Endopterygota</taxon>
        <taxon>Diptera</taxon>
        <taxon>Brachycera</taxon>
        <taxon>Muscomorpha</taxon>
        <taxon>Hippoboscoidea</taxon>
        <taxon>Glossinidae</taxon>
        <taxon>Glossina</taxon>
    </lineage>
</organism>
<evidence type="ECO:0000256" key="8">
    <source>
        <dbReference type="ARBA" id="ARBA00023136"/>
    </source>
</evidence>
<dbReference type="GO" id="GO:0004408">
    <property type="term" value="F:holocytochrome-c synthase activity"/>
    <property type="evidence" value="ECO:0007669"/>
    <property type="project" value="UniProtKB-EC"/>
</dbReference>
<evidence type="ECO:0000313" key="12">
    <source>
        <dbReference type="EnsemblMetazoa" id="GAUT024517-PA"/>
    </source>
</evidence>
<evidence type="ECO:0000256" key="5">
    <source>
        <dbReference type="ARBA" id="ARBA00022792"/>
    </source>
</evidence>
<evidence type="ECO:0000256" key="4">
    <source>
        <dbReference type="ARBA" id="ARBA00022723"/>
    </source>
</evidence>
<keyword evidence="6 11" id="KW-0408">Iron</keyword>
<comment type="similarity">
    <text evidence="2 11">Belongs to the cytochrome c-type heme lyase family.</text>
</comment>
<protein>
    <recommendedName>
        <fullName evidence="11">Holocytochrome c-type synthase</fullName>
        <ecNumber evidence="11">4.4.1.17</ecNumber>
    </recommendedName>
</protein>
<evidence type="ECO:0000256" key="10">
    <source>
        <dbReference type="ARBA" id="ARBA00023944"/>
    </source>
</evidence>
<keyword evidence="7 11" id="KW-0496">Mitochondrion</keyword>
<keyword evidence="5 11" id="KW-0999">Mitochondrion inner membrane</keyword>
<dbReference type="InterPro" id="IPR000511">
    <property type="entry name" value="Holocyt_c/c1_synthase"/>
</dbReference>
<reference evidence="12" key="1">
    <citation type="submission" date="2020-05" db="UniProtKB">
        <authorList>
            <consortium name="EnsemblMetazoa"/>
        </authorList>
    </citation>
    <scope>IDENTIFICATION</scope>
    <source>
        <strain evidence="12">TTRI</strain>
    </source>
</reference>
<dbReference type="GO" id="GO:0046872">
    <property type="term" value="F:metal ion binding"/>
    <property type="evidence" value="ECO:0007669"/>
    <property type="project" value="UniProtKB-KW"/>
</dbReference>
<evidence type="ECO:0000256" key="7">
    <source>
        <dbReference type="ARBA" id="ARBA00023128"/>
    </source>
</evidence>
<proteinExistence type="inferred from homology"/>
<dbReference type="GO" id="GO:0005743">
    <property type="term" value="C:mitochondrial inner membrane"/>
    <property type="evidence" value="ECO:0007669"/>
    <property type="project" value="UniProtKB-SubCell"/>
</dbReference>
<dbReference type="EnsemblMetazoa" id="GAUT024517-RA">
    <property type="protein sequence ID" value="GAUT024517-PA"/>
    <property type="gene ID" value="GAUT024517"/>
</dbReference>